<dbReference type="PANTHER" id="PTHR12461:SF105">
    <property type="entry name" value="HYPOXIA-INDUCIBLE FACTOR 1-ALPHA INHIBITOR"/>
    <property type="match status" value="1"/>
</dbReference>
<dbReference type="PROSITE" id="PS51184">
    <property type="entry name" value="JMJC"/>
    <property type="match status" value="1"/>
</dbReference>
<name>A0ABV6R1P6_9CAUL</name>
<proteinExistence type="predicted"/>
<dbReference type="Gene3D" id="2.60.120.10">
    <property type="entry name" value="Jelly Rolls"/>
    <property type="match status" value="1"/>
</dbReference>
<gene>
    <name evidence="2" type="ORF">ACFFGE_06570</name>
</gene>
<dbReference type="PANTHER" id="PTHR12461">
    <property type="entry name" value="HYPOXIA-INDUCIBLE FACTOR 1 ALPHA INHIBITOR-RELATED"/>
    <property type="match status" value="1"/>
</dbReference>
<dbReference type="EMBL" id="JBHLSW010000004">
    <property type="protein sequence ID" value="MFC0633539.1"/>
    <property type="molecule type" value="Genomic_DNA"/>
</dbReference>
<organism evidence="2 3">
    <name type="scientific">Brevundimonas balnearis</name>
    <dbReference type="NCBI Taxonomy" id="1572858"/>
    <lineage>
        <taxon>Bacteria</taxon>
        <taxon>Pseudomonadati</taxon>
        <taxon>Pseudomonadota</taxon>
        <taxon>Alphaproteobacteria</taxon>
        <taxon>Caulobacterales</taxon>
        <taxon>Caulobacteraceae</taxon>
        <taxon>Brevundimonas</taxon>
    </lineage>
</organism>
<dbReference type="SUPFAM" id="SSF51197">
    <property type="entry name" value="Clavaminate synthase-like"/>
    <property type="match status" value="1"/>
</dbReference>
<keyword evidence="3" id="KW-1185">Reference proteome</keyword>
<reference evidence="2 3" key="1">
    <citation type="submission" date="2024-09" db="EMBL/GenBank/DDBJ databases">
        <authorList>
            <person name="Sun Q."/>
            <person name="Mori K."/>
        </authorList>
    </citation>
    <scope>NUCLEOTIDE SEQUENCE [LARGE SCALE GENOMIC DNA]</scope>
    <source>
        <strain evidence="2 3">NCAIM B.02621</strain>
    </source>
</reference>
<dbReference type="SMART" id="SM00558">
    <property type="entry name" value="JmjC"/>
    <property type="match status" value="1"/>
</dbReference>
<dbReference type="RefSeq" id="WP_376835450.1">
    <property type="nucleotide sequence ID" value="NZ_JBHLSW010000004.1"/>
</dbReference>
<evidence type="ECO:0000313" key="2">
    <source>
        <dbReference type="EMBL" id="MFC0633539.1"/>
    </source>
</evidence>
<dbReference type="InterPro" id="IPR014710">
    <property type="entry name" value="RmlC-like_jellyroll"/>
</dbReference>
<evidence type="ECO:0000313" key="3">
    <source>
        <dbReference type="Proteomes" id="UP001589906"/>
    </source>
</evidence>
<protein>
    <submittedName>
        <fullName evidence="2">Cupin-like domain-containing protein</fullName>
    </submittedName>
</protein>
<dbReference type="InterPro" id="IPR041667">
    <property type="entry name" value="Cupin_8"/>
</dbReference>
<comment type="caution">
    <text evidence="2">The sequence shown here is derived from an EMBL/GenBank/DDBJ whole genome shotgun (WGS) entry which is preliminary data.</text>
</comment>
<dbReference type="InterPro" id="IPR003347">
    <property type="entry name" value="JmjC_dom"/>
</dbReference>
<accession>A0ABV6R1P6</accession>
<dbReference type="Proteomes" id="UP001589906">
    <property type="component" value="Unassembled WGS sequence"/>
</dbReference>
<sequence>MRPLPEVFHVSLDDFRAIRRRAEPMVLRGLVNDWPLVRADRAGDGPDLLRSLADDRPVRFLRAEPEAEGRLHYGATVGGANFVTQEGSLGAFLDAVAEAARQARPPALAVQGLPAAERLPQFAARHRMPLLPQQIPGRLWIGNAAKVAIHHDPSENIACVAAGRRCFTLFPPEAVGDLYMGPFDDTPGGVQVSLVHLTDPDLETYPRFRRAFEAAREAVLEPGDAIYIPYHWYHHVEATEPFNVLVNYWWDPASRGLGSPWDVMLHGLIALRTLPPEQRRAWRAMFDHYVFQLDGDPAAHLPETRRGALSPPTAEGLARLRAALKARLR</sequence>
<dbReference type="Pfam" id="PF13621">
    <property type="entry name" value="Cupin_8"/>
    <property type="match status" value="1"/>
</dbReference>
<feature type="domain" description="JmjC" evidence="1">
    <location>
        <begin position="117"/>
        <end position="267"/>
    </location>
</feature>
<evidence type="ECO:0000259" key="1">
    <source>
        <dbReference type="PROSITE" id="PS51184"/>
    </source>
</evidence>